<dbReference type="SMART" id="SM00235">
    <property type="entry name" value="ZnMc"/>
    <property type="match status" value="1"/>
</dbReference>
<evidence type="ECO:0000256" key="3">
    <source>
        <dbReference type="ARBA" id="ARBA00009490"/>
    </source>
</evidence>
<dbReference type="PANTHER" id="PTHR38340:SF1">
    <property type="entry name" value="S-LAYER PROTEIN"/>
    <property type="match status" value="1"/>
</dbReference>
<dbReference type="GO" id="GO:0005509">
    <property type="term" value="F:calcium ion binding"/>
    <property type="evidence" value="ECO:0007669"/>
    <property type="project" value="InterPro"/>
</dbReference>
<evidence type="ECO:0000256" key="2">
    <source>
        <dbReference type="ARBA" id="ARBA00004613"/>
    </source>
</evidence>
<reference evidence="7" key="1">
    <citation type="submission" date="2020-04" db="EMBL/GenBank/DDBJ databases">
        <title>A desert anoxygenic phototrophic bacterium fixes CO2 using RubisCO under aerobic conditions.</title>
        <authorList>
            <person name="Tang K."/>
        </authorList>
    </citation>
    <scope>NUCLEOTIDE SEQUENCE [LARGE SCALE GENOMIC DNA]</scope>
    <source>
        <strain evidence="7">MIMtkB3</strain>
    </source>
</reference>
<dbReference type="AlphaFoldDB" id="A0A858R8Y0"/>
<comment type="cofactor">
    <cofactor evidence="1">
        <name>Ca(2+)</name>
        <dbReference type="ChEBI" id="CHEBI:29108"/>
    </cofactor>
</comment>
<comment type="similarity">
    <text evidence="3">Belongs to the peptidase M10B family.</text>
</comment>
<dbReference type="InterPro" id="IPR013858">
    <property type="entry name" value="Peptidase_M10B_C"/>
</dbReference>
<dbReference type="InterPro" id="IPR011049">
    <property type="entry name" value="Serralysin-like_metalloprot_C"/>
</dbReference>
<evidence type="ECO:0000256" key="1">
    <source>
        <dbReference type="ARBA" id="ARBA00001913"/>
    </source>
</evidence>
<dbReference type="InterPro" id="IPR018511">
    <property type="entry name" value="Hemolysin-typ_Ca-bd_CS"/>
</dbReference>
<dbReference type="Proteomes" id="UP000501891">
    <property type="component" value="Chromosome"/>
</dbReference>
<keyword evidence="4" id="KW-0964">Secreted</keyword>
<evidence type="ECO:0000313" key="7">
    <source>
        <dbReference type="EMBL" id="QJE74079.1"/>
    </source>
</evidence>
<dbReference type="EMBL" id="CP051775">
    <property type="protein sequence ID" value="QJE74079.1"/>
    <property type="molecule type" value="Genomic_DNA"/>
</dbReference>
<keyword evidence="8" id="KW-1185">Reference proteome</keyword>
<dbReference type="PRINTS" id="PR00313">
    <property type="entry name" value="CABNDNGRPT"/>
</dbReference>
<organism evidence="7 8">
    <name type="scientific">Aerophototrophica crusticola</name>
    <dbReference type="NCBI Taxonomy" id="1709002"/>
    <lineage>
        <taxon>Bacteria</taxon>
        <taxon>Pseudomonadati</taxon>
        <taxon>Pseudomonadota</taxon>
        <taxon>Alphaproteobacteria</taxon>
        <taxon>Rhodospirillales</taxon>
        <taxon>Rhodospirillaceae</taxon>
        <taxon>Aerophototrophica</taxon>
    </lineage>
</organism>
<gene>
    <name evidence="7" type="ORF">HHL28_14140</name>
</gene>
<dbReference type="SUPFAM" id="SSF51120">
    <property type="entry name" value="beta-Roll"/>
    <property type="match status" value="2"/>
</dbReference>
<dbReference type="CDD" id="cd04277">
    <property type="entry name" value="ZnMc_serralysin_like"/>
    <property type="match status" value="1"/>
</dbReference>
<dbReference type="InterPro" id="IPR001343">
    <property type="entry name" value="Hemolysn_Ca-bd"/>
</dbReference>
<accession>A0A858R8Y0</accession>
<proteinExistence type="inferred from homology"/>
<dbReference type="SUPFAM" id="SSF55486">
    <property type="entry name" value="Metalloproteases ('zincins'), catalytic domain"/>
    <property type="match status" value="1"/>
</dbReference>
<protein>
    <recommendedName>
        <fullName evidence="6">Peptidase metallopeptidase domain-containing protein</fullName>
    </recommendedName>
</protein>
<dbReference type="PANTHER" id="PTHR38340">
    <property type="entry name" value="S-LAYER PROTEIN"/>
    <property type="match status" value="1"/>
</dbReference>
<dbReference type="InterPro" id="IPR050557">
    <property type="entry name" value="RTX_toxin/Mannuronan_C5-epim"/>
</dbReference>
<sequence>MVASYVAALLEPDYAQWNLGATNKPTSLTYTYLTKLPSIYTANMREANGFTAFTDAQKAAMAKIMASYSSVANLSFVEKAQTSTAASGVGQIALGNAYSTSMSGWGYGPGTTIGGDMWMSTAKTGWNAPIAGQRPYWVMMHEFGHTLGLKHPGDYDAAGGQELGPFLPLGQDNQQYTVMSYKSHPTMGAVKPQTLQLYDIAAVQHLYGANMSHMAGNDTYRLAGLNNYIACFWDAGGIDTFDLTGETRAATVDLNEGAFSSIGARGSNAAVNNISIAFGAKIENATGGNGNDRITGNALDNVLKGGAGDDILSGMGGNDSIDGGTGTDTALFRGRLADYALALDGTTLVLTSGVDGTDRVVNVERFTFTDGTWTFGDLAAKAGAPPVVPPVSPTPPASISGNLVTGTSAADKLYGTNGVDIFTGGAGNDLLYSAKDGQADIFVFGKASGADRIFNFEPGIDRLDLTAYGIDSLTDTALKLTQGSSGAVLDFGGGHKLVLNGIAVVDLVGSKMFIESQTDYVPA</sequence>
<dbReference type="InterPro" id="IPR024079">
    <property type="entry name" value="MetalloPept_cat_dom_sf"/>
</dbReference>
<evidence type="ECO:0000259" key="6">
    <source>
        <dbReference type="SMART" id="SM00235"/>
    </source>
</evidence>
<keyword evidence="5" id="KW-0677">Repeat</keyword>
<dbReference type="InterPro" id="IPR034033">
    <property type="entry name" value="Serralysin-like"/>
</dbReference>
<dbReference type="InterPro" id="IPR006026">
    <property type="entry name" value="Peptidase_Metallo"/>
</dbReference>
<dbReference type="KEGG" id="acru:HHL28_14140"/>
<dbReference type="PROSITE" id="PS00330">
    <property type="entry name" value="HEMOLYSIN_CALCIUM"/>
    <property type="match status" value="1"/>
</dbReference>
<dbReference type="Pfam" id="PF08548">
    <property type="entry name" value="Peptidase_M10_C"/>
    <property type="match status" value="1"/>
</dbReference>
<feature type="domain" description="Peptidase metallopeptidase" evidence="6">
    <location>
        <begin position="26"/>
        <end position="209"/>
    </location>
</feature>
<evidence type="ECO:0000313" key="8">
    <source>
        <dbReference type="Proteomes" id="UP000501891"/>
    </source>
</evidence>
<dbReference type="Gene3D" id="2.150.10.10">
    <property type="entry name" value="Serralysin-like metalloprotease, C-terminal"/>
    <property type="match status" value="2"/>
</dbReference>
<comment type="subcellular location">
    <subcellularLocation>
        <location evidence="2">Secreted</location>
    </subcellularLocation>
</comment>
<dbReference type="GO" id="GO:0008270">
    <property type="term" value="F:zinc ion binding"/>
    <property type="evidence" value="ECO:0007669"/>
    <property type="project" value="InterPro"/>
</dbReference>
<dbReference type="GO" id="GO:0008237">
    <property type="term" value="F:metallopeptidase activity"/>
    <property type="evidence" value="ECO:0007669"/>
    <property type="project" value="InterPro"/>
</dbReference>
<dbReference type="Pfam" id="PF00353">
    <property type="entry name" value="HemolysinCabind"/>
    <property type="match status" value="2"/>
</dbReference>
<dbReference type="Gene3D" id="3.40.390.10">
    <property type="entry name" value="Collagenase (Catalytic Domain)"/>
    <property type="match status" value="1"/>
</dbReference>
<dbReference type="GO" id="GO:0005615">
    <property type="term" value="C:extracellular space"/>
    <property type="evidence" value="ECO:0007669"/>
    <property type="project" value="InterPro"/>
</dbReference>
<evidence type="ECO:0000256" key="5">
    <source>
        <dbReference type="ARBA" id="ARBA00022737"/>
    </source>
</evidence>
<evidence type="ECO:0000256" key="4">
    <source>
        <dbReference type="ARBA" id="ARBA00022525"/>
    </source>
</evidence>
<dbReference type="GO" id="GO:0006508">
    <property type="term" value="P:proteolysis"/>
    <property type="evidence" value="ECO:0007669"/>
    <property type="project" value="InterPro"/>
</dbReference>
<name>A0A858R8Y0_9PROT</name>